<reference evidence="2" key="1">
    <citation type="submission" date="2013-08" db="EMBL/GenBank/DDBJ databases">
        <authorList>
            <person name="Mendez C."/>
            <person name="Richter M."/>
            <person name="Ferrer M."/>
            <person name="Sanchez J."/>
        </authorList>
    </citation>
    <scope>NUCLEOTIDE SEQUENCE</scope>
</reference>
<dbReference type="GO" id="GO:0003964">
    <property type="term" value="F:RNA-directed DNA polymerase activity"/>
    <property type="evidence" value="ECO:0007669"/>
    <property type="project" value="UniProtKB-KW"/>
</dbReference>
<name>T0ZRS6_9ZZZZ</name>
<dbReference type="PROSITE" id="PS50878">
    <property type="entry name" value="RT_POL"/>
    <property type="match status" value="1"/>
</dbReference>
<dbReference type="InterPro" id="IPR000477">
    <property type="entry name" value="RT_dom"/>
</dbReference>
<protein>
    <submittedName>
        <fullName evidence="2">Reverse transcriptase/maturase</fullName>
    </submittedName>
</protein>
<evidence type="ECO:0000259" key="1">
    <source>
        <dbReference type="PROSITE" id="PS50878"/>
    </source>
</evidence>
<keyword evidence="2" id="KW-0548">Nucleotidyltransferase</keyword>
<dbReference type="SUPFAM" id="SSF56672">
    <property type="entry name" value="DNA/RNA polymerases"/>
    <property type="match status" value="1"/>
</dbReference>
<sequence>LLSNIYLNPLDHQMARQGQQMVRYADDFVILCRSKQQAEEALVLVQAWVQEAGLTLHPEKTRIVDTATDRFEFLGYRFDKGRKWPRDKSKKKLRDTIRERTKRTVGVSLSTITRQINPTLRGWFGYFKHADRRAMREIDGWVRMRLRSILRKRRDRRGRGRGSDHQR</sequence>
<dbReference type="InterPro" id="IPR051083">
    <property type="entry name" value="GrpII_Intron_Splice-Mob/Def"/>
</dbReference>
<organism evidence="2">
    <name type="scientific">mine drainage metagenome</name>
    <dbReference type="NCBI Taxonomy" id="410659"/>
    <lineage>
        <taxon>unclassified sequences</taxon>
        <taxon>metagenomes</taxon>
        <taxon>ecological metagenomes</taxon>
    </lineage>
</organism>
<gene>
    <name evidence="2" type="ORF">B1A_13253</name>
</gene>
<proteinExistence type="predicted"/>
<feature type="non-terminal residue" evidence="2">
    <location>
        <position position="1"/>
    </location>
</feature>
<reference evidence="2" key="2">
    <citation type="journal article" date="2014" name="ISME J.">
        <title>Microbial stratification in low pH oxic and suboxic macroscopic growths along an acid mine drainage.</title>
        <authorList>
            <person name="Mendez-Garcia C."/>
            <person name="Mesa V."/>
            <person name="Sprenger R.R."/>
            <person name="Richter M."/>
            <person name="Diez M.S."/>
            <person name="Solano J."/>
            <person name="Bargiela R."/>
            <person name="Golyshina O.V."/>
            <person name="Manteca A."/>
            <person name="Ramos J.L."/>
            <person name="Gallego J.R."/>
            <person name="Llorente I."/>
            <person name="Martins Dos Santos V.A."/>
            <person name="Jensen O.N."/>
            <person name="Pelaez A.I."/>
            <person name="Sanchez J."/>
            <person name="Ferrer M."/>
        </authorList>
    </citation>
    <scope>NUCLEOTIDE SEQUENCE</scope>
</reference>
<evidence type="ECO:0000313" key="2">
    <source>
        <dbReference type="EMBL" id="EQD50991.1"/>
    </source>
</evidence>
<dbReference type="Pfam" id="PF00078">
    <property type="entry name" value="RVT_1"/>
    <property type="match status" value="1"/>
</dbReference>
<keyword evidence="2" id="KW-0695">RNA-directed DNA polymerase</keyword>
<keyword evidence="2" id="KW-0808">Transferase</keyword>
<comment type="caution">
    <text evidence="2">The sequence shown here is derived from an EMBL/GenBank/DDBJ whole genome shotgun (WGS) entry which is preliminary data.</text>
</comment>
<accession>T0ZRS6</accession>
<feature type="non-terminal residue" evidence="2">
    <location>
        <position position="167"/>
    </location>
</feature>
<dbReference type="PANTHER" id="PTHR34047">
    <property type="entry name" value="NUCLEAR INTRON MATURASE 1, MITOCHONDRIAL-RELATED"/>
    <property type="match status" value="1"/>
</dbReference>
<dbReference type="EMBL" id="AUZX01009694">
    <property type="protein sequence ID" value="EQD50991.1"/>
    <property type="molecule type" value="Genomic_DNA"/>
</dbReference>
<feature type="domain" description="Reverse transcriptase" evidence="1">
    <location>
        <begin position="1"/>
        <end position="78"/>
    </location>
</feature>
<dbReference type="Gene3D" id="3.30.70.270">
    <property type="match status" value="1"/>
</dbReference>
<dbReference type="Pfam" id="PF08388">
    <property type="entry name" value="GIIM"/>
    <property type="match status" value="1"/>
</dbReference>
<dbReference type="InterPro" id="IPR013597">
    <property type="entry name" value="Mat_intron_G2"/>
</dbReference>
<dbReference type="InterPro" id="IPR043128">
    <property type="entry name" value="Rev_trsase/Diguanyl_cyclase"/>
</dbReference>
<dbReference type="AlphaFoldDB" id="T0ZRS6"/>
<dbReference type="InterPro" id="IPR043502">
    <property type="entry name" value="DNA/RNA_pol_sf"/>
</dbReference>
<dbReference type="PANTHER" id="PTHR34047:SF8">
    <property type="entry name" value="PROTEIN YKFC"/>
    <property type="match status" value="1"/>
</dbReference>